<evidence type="ECO:0000256" key="2">
    <source>
        <dbReference type="ARBA" id="ARBA00004236"/>
    </source>
</evidence>
<dbReference type="CDD" id="cd00075">
    <property type="entry name" value="HATPase"/>
    <property type="match status" value="1"/>
</dbReference>
<dbReference type="SMART" id="SM00387">
    <property type="entry name" value="HATPase_c"/>
    <property type="match status" value="1"/>
</dbReference>
<feature type="domain" description="HAMP" evidence="13">
    <location>
        <begin position="146"/>
        <end position="198"/>
    </location>
</feature>
<dbReference type="InterPro" id="IPR003594">
    <property type="entry name" value="HATPase_dom"/>
</dbReference>
<evidence type="ECO:0000313" key="15">
    <source>
        <dbReference type="Proteomes" id="UP000829494"/>
    </source>
</evidence>
<dbReference type="Gene3D" id="6.10.340.10">
    <property type="match status" value="1"/>
</dbReference>
<gene>
    <name evidence="14" type="primary">cseC3</name>
    <name evidence="14" type="ORF">SRIMR7_24130</name>
</gene>
<protein>
    <recommendedName>
        <fullName evidence="3">histidine kinase</fullName>
        <ecNumber evidence="3">2.7.13.3</ecNumber>
    </recommendedName>
</protein>
<keyword evidence="5 14" id="KW-0808">Transferase</keyword>
<dbReference type="PANTHER" id="PTHR45436:SF5">
    <property type="entry name" value="SENSOR HISTIDINE KINASE TRCS"/>
    <property type="match status" value="1"/>
</dbReference>
<dbReference type="InterPro" id="IPR003661">
    <property type="entry name" value="HisK_dim/P_dom"/>
</dbReference>
<keyword evidence="15" id="KW-1185">Reference proteome</keyword>
<proteinExistence type="predicted"/>
<feature type="transmembrane region" description="Helical" evidence="11">
    <location>
        <begin position="125"/>
        <end position="145"/>
    </location>
</feature>
<dbReference type="InterPro" id="IPR036890">
    <property type="entry name" value="HATPase_C_sf"/>
</dbReference>
<evidence type="ECO:0000256" key="1">
    <source>
        <dbReference type="ARBA" id="ARBA00000085"/>
    </source>
</evidence>
<dbReference type="CDD" id="cd00082">
    <property type="entry name" value="HisKA"/>
    <property type="match status" value="1"/>
</dbReference>
<dbReference type="GO" id="GO:0004673">
    <property type="term" value="F:protein histidine kinase activity"/>
    <property type="evidence" value="ECO:0007669"/>
    <property type="project" value="UniProtKB-EC"/>
</dbReference>
<evidence type="ECO:0000256" key="5">
    <source>
        <dbReference type="ARBA" id="ARBA00022679"/>
    </source>
</evidence>
<keyword evidence="8 11" id="KW-1133">Transmembrane helix</keyword>
<feature type="domain" description="Histidine kinase" evidence="12">
    <location>
        <begin position="206"/>
        <end position="415"/>
    </location>
</feature>
<dbReference type="SUPFAM" id="SSF158472">
    <property type="entry name" value="HAMP domain-like"/>
    <property type="match status" value="1"/>
</dbReference>
<evidence type="ECO:0000256" key="9">
    <source>
        <dbReference type="ARBA" id="ARBA00023012"/>
    </source>
</evidence>
<dbReference type="Pfam" id="PF02518">
    <property type="entry name" value="HATPase_c"/>
    <property type="match status" value="1"/>
</dbReference>
<evidence type="ECO:0000313" key="14">
    <source>
        <dbReference type="EMBL" id="UNZ05249.1"/>
    </source>
</evidence>
<dbReference type="SUPFAM" id="SSF55874">
    <property type="entry name" value="ATPase domain of HSP90 chaperone/DNA topoisomerase II/histidine kinase"/>
    <property type="match status" value="1"/>
</dbReference>
<comment type="catalytic activity">
    <reaction evidence="1">
        <text>ATP + protein L-histidine = ADP + protein N-phospho-L-histidine.</text>
        <dbReference type="EC" id="2.7.13.3"/>
    </reaction>
</comment>
<dbReference type="CDD" id="cd06225">
    <property type="entry name" value="HAMP"/>
    <property type="match status" value="1"/>
</dbReference>
<evidence type="ECO:0000256" key="10">
    <source>
        <dbReference type="SAM" id="MobiDB-lite"/>
    </source>
</evidence>
<keyword evidence="11" id="KW-0472">Membrane</keyword>
<feature type="compositionally biased region" description="Basic and acidic residues" evidence="10">
    <location>
        <begin position="422"/>
        <end position="437"/>
    </location>
</feature>
<name>A0ABY3Z571_STRRM</name>
<feature type="region of interest" description="Disordered" evidence="10">
    <location>
        <begin position="416"/>
        <end position="453"/>
    </location>
</feature>
<organism evidence="14 15">
    <name type="scientific">Streptomyces rimosus subsp. rimosus</name>
    <dbReference type="NCBI Taxonomy" id="132474"/>
    <lineage>
        <taxon>Bacteria</taxon>
        <taxon>Bacillati</taxon>
        <taxon>Actinomycetota</taxon>
        <taxon>Actinomycetes</taxon>
        <taxon>Kitasatosporales</taxon>
        <taxon>Streptomycetaceae</taxon>
        <taxon>Streptomyces</taxon>
    </lineage>
</organism>
<evidence type="ECO:0000256" key="4">
    <source>
        <dbReference type="ARBA" id="ARBA00022553"/>
    </source>
</evidence>
<reference evidence="14 15" key="1">
    <citation type="submission" date="2022-03" db="EMBL/GenBank/DDBJ databases">
        <title>Complete genome of Streptomyces rimosus ssp. rimosus R7 (=ATCC 10970).</title>
        <authorList>
            <person name="Beganovic S."/>
            <person name="Ruckert C."/>
            <person name="Busche T."/>
            <person name="Kalinowski J."/>
            <person name="Wittmann C."/>
        </authorList>
    </citation>
    <scope>NUCLEOTIDE SEQUENCE [LARGE SCALE GENOMIC DNA]</scope>
    <source>
        <strain evidence="14 15">R7</strain>
    </source>
</reference>
<comment type="subcellular location">
    <subcellularLocation>
        <location evidence="2">Cell membrane</location>
    </subcellularLocation>
</comment>
<dbReference type="PANTHER" id="PTHR45436">
    <property type="entry name" value="SENSOR HISTIDINE KINASE YKOH"/>
    <property type="match status" value="1"/>
</dbReference>
<keyword evidence="7" id="KW-0418">Kinase</keyword>
<dbReference type="InterPro" id="IPR005467">
    <property type="entry name" value="His_kinase_dom"/>
</dbReference>
<dbReference type="Gene3D" id="3.30.565.10">
    <property type="entry name" value="Histidine kinase-like ATPase, C-terminal domain"/>
    <property type="match status" value="1"/>
</dbReference>
<dbReference type="Gene3D" id="1.10.287.130">
    <property type="match status" value="1"/>
</dbReference>
<dbReference type="SUPFAM" id="SSF47384">
    <property type="entry name" value="Homodimeric domain of signal transducing histidine kinase"/>
    <property type="match status" value="1"/>
</dbReference>
<keyword evidence="4" id="KW-0597">Phosphoprotein</keyword>
<dbReference type="InterPro" id="IPR050428">
    <property type="entry name" value="TCS_sensor_his_kinase"/>
</dbReference>
<dbReference type="EMBL" id="CP094298">
    <property type="protein sequence ID" value="UNZ05249.1"/>
    <property type="molecule type" value="Genomic_DNA"/>
</dbReference>
<dbReference type="SMART" id="SM00304">
    <property type="entry name" value="HAMP"/>
    <property type="match status" value="1"/>
</dbReference>
<dbReference type="PROSITE" id="PS50885">
    <property type="entry name" value="HAMP"/>
    <property type="match status" value="1"/>
</dbReference>
<evidence type="ECO:0000256" key="7">
    <source>
        <dbReference type="ARBA" id="ARBA00022777"/>
    </source>
</evidence>
<dbReference type="Proteomes" id="UP000829494">
    <property type="component" value="Chromosome"/>
</dbReference>
<dbReference type="InterPro" id="IPR003660">
    <property type="entry name" value="HAMP_dom"/>
</dbReference>
<dbReference type="Pfam" id="PF00512">
    <property type="entry name" value="HisKA"/>
    <property type="match status" value="1"/>
</dbReference>
<keyword evidence="6 11" id="KW-0812">Transmembrane</keyword>
<dbReference type="Pfam" id="PF00672">
    <property type="entry name" value="HAMP"/>
    <property type="match status" value="1"/>
</dbReference>
<evidence type="ECO:0000256" key="6">
    <source>
        <dbReference type="ARBA" id="ARBA00022692"/>
    </source>
</evidence>
<dbReference type="RefSeq" id="WP_003979620.1">
    <property type="nucleotide sequence ID" value="NZ_CP043497.1"/>
</dbReference>
<accession>A0ABY3Z571</accession>
<evidence type="ECO:0000259" key="12">
    <source>
        <dbReference type="PROSITE" id="PS50109"/>
    </source>
</evidence>
<evidence type="ECO:0000256" key="3">
    <source>
        <dbReference type="ARBA" id="ARBA00012438"/>
    </source>
</evidence>
<keyword evidence="9" id="KW-0902">Two-component regulatory system</keyword>
<dbReference type="InterPro" id="IPR036097">
    <property type="entry name" value="HisK_dim/P_sf"/>
</dbReference>
<dbReference type="GeneID" id="66855637"/>
<evidence type="ECO:0000259" key="13">
    <source>
        <dbReference type="PROSITE" id="PS50885"/>
    </source>
</evidence>
<evidence type="ECO:0000256" key="11">
    <source>
        <dbReference type="SAM" id="Phobius"/>
    </source>
</evidence>
<evidence type="ECO:0000256" key="8">
    <source>
        <dbReference type="ARBA" id="ARBA00022989"/>
    </source>
</evidence>
<dbReference type="EC" id="2.7.13.3" evidence="3"/>
<feature type="transmembrane region" description="Helical" evidence="11">
    <location>
        <begin position="7"/>
        <end position="26"/>
    </location>
</feature>
<sequence length="453" mass="47019">MGLRAKIGIAIAATAAVVAVLIGVLVHNRTVDAQFDLAAESIDGRLQSLVQDRAAGVDSGRAIVNPPDLPAPLKAAVQHGKRGVYLEPDGPKPHLWAATELDGDIIALKRPYLREQETLRSLDRVLWMAGIAGTALGCVVGLLVAHRLGRRLTASAGTAQRIAEGDLTARLPLGGKDEIAQLTTAVNTMADALAARLQAERDVTANIAHELRTPVAGLVAAAGLLPPSRPTELVQDRAQHVRGLMEDVLEVARLDARTEQADTELRALGELARRTVGAMGAGVAPGLAGGDGDGAARRAVDVRVLSDGLVETDPRRVERILVNLISNALRHGAAPVTVEVERGVLRVRDGGPGFPEALLAHGPQRFRTGGGSDGHGLGLGLTIASGQARVLGARLTFANPEGGGAEATLDLSGALRVGAESGRTEEKAGGDGTDRDQGQSQQQGHGRTPSDRP</sequence>
<dbReference type="PROSITE" id="PS50109">
    <property type="entry name" value="HIS_KIN"/>
    <property type="match status" value="1"/>
</dbReference>
<dbReference type="SMART" id="SM00388">
    <property type="entry name" value="HisKA"/>
    <property type="match status" value="1"/>
</dbReference>